<name>A0ACD5YSA8_AVESA</name>
<evidence type="ECO:0000313" key="2">
    <source>
        <dbReference type="Proteomes" id="UP001732700"/>
    </source>
</evidence>
<accession>A0ACD5YSA8</accession>
<protein>
    <submittedName>
        <fullName evidence="1">Uncharacterized protein</fullName>
    </submittedName>
</protein>
<evidence type="ECO:0000313" key="1">
    <source>
        <dbReference type="EnsemblPlants" id="AVESA.00010b.r2.6AG1015160.1.CDS"/>
    </source>
</evidence>
<reference evidence="1" key="1">
    <citation type="submission" date="2021-05" db="EMBL/GenBank/DDBJ databases">
        <authorList>
            <person name="Scholz U."/>
            <person name="Mascher M."/>
            <person name="Fiebig A."/>
        </authorList>
    </citation>
    <scope>NUCLEOTIDE SEQUENCE [LARGE SCALE GENOMIC DNA]</scope>
</reference>
<dbReference type="Proteomes" id="UP001732700">
    <property type="component" value="Chromosome 6A"/>
</dbReference>
<organism evidence="1 2">
    <name type="scientific">Avena sativa</name>
    <name type="common">Oat</name>
    <dbReference type="NCBI Taxonomy" id="4498"/>
    <lineage>
        <taxon>Eukaryota</taxon>
        <taxon>Viridiplantae</taxon>
        <taxon>Streptophyta</taxon>
        <taxon>Embryophyta</taxon>
        <taxon>Tracheophyta</taxon>
        <taxon>Spermatophyta</taxon>
        <taxon>Magnoliopsida</taxon>
        <taxon>Liliopsida</taxon>
        <taxon>Poales</taxon>
        <taxon>Poaceae</taxon>
        <taxon>BOP clade</taxon>
        <taxon>Pooideae</taxon>
        <taxon>Poodae</taxon>
        <taxon>Poeae</taxon>
        <taxon>Poeae Chloroplast Group 1 (Aveneae type)</taxon>
        <taxon>Aveninae</taxon>
        <taxon>Avena</taxon>
    </lineage>
</organism>
<keyword evidence="2" id="KW-1185">Reference proteome</keyword>
<reference evidence="1" key="2">
    <citation type="submission" date="2025-09" db="UniProtKB">
        <authorList>
            <consortium name="EnsemblPlants"/>
        </authorList>
    </citation>
    <scope>IDENTIFICATION</scope>
</reference>
<proteinExistence type="predicted"/>
<dbReference type="EnsemblPlants" id="AVESA.00010b.r2.6AG1015160.1">
    <property type="protein sequence ID" value="AVESA.00010b.r2.6AG1015160.1.CDS"/>
    <property type="gene ID" value="AVESA.00010b.r2.6AG1015160"/>
</dbReference>
<sequence length="163" mass="17890">MKEYGGPALGPKPKIHRQQSIRIAKIALDYYTKNNKIKLELLEVGPVVSVASKFYPYKHINFTARSSKEGSREKLFFAELQLCSRRQTPSGFNVICCEPLGCDSTAGCWTGRGMDNPQGTSAESKDVDSTYCFGCGPNILHPKGAKYAGGHCAVPYIYNSAML</sequence>